<comment type="caution">
    <text evidence="2">The sequence shown here is derived from an EMBL/GenBank/DDBJ whole genome shotgun (WGS) entry which is preliminary data.</text>
</comment>
<dbReference type="AlphaFoldDB" id="A0A4Q2KZ38"/>
<evidence type="ECO:0000313" key="3">
    <source>
        <dbReference type="Proteomes" id="UP000293865"/>
    </source>
</evidence>
<feature type="compositionally biased region" description="Basic and acidic residues" evidence="1">
    <location>
        <begin position="121"/>
        <end position="137"/>
    </location>
</feature>
<proteinExistence type="predicted"/>
<dbReference type="EMBL" id="SDPN01000016">
    <property type="protein sequence ID" value="RXZ70299.1"/>
    <property type="molecule type" value="Genomic_DNA"/>
</dbReference>
<feature type="region of interest" description="Disordered" evidence="1">
    <location>
        <begin position="1"/>
        <end position="36"/>
    </location>
</feature>
<evidence type="ECO:0000313" key="2">
    <source>
        <dbReference type="EMBL" id="RXZ70299.1"/>
    </source>
</evidence>
<accession>A0A4Q2KZ38</accession>
<dbReference type="RefSeq" id="WP_129520840.1">
    <property type="nucleotide sequence ID" value="NZ_SDPN01000016.1"/>
</dbReference>
<dbReference type="OrthoDB" id="3732531at2"/>
<evidence type="ECO:0000256" key="1">
    <source>
        <dbReference type="SAM" id="MobiDB-lite"/>
    </source>
</evidence>
<feature type="region of interest" description="Disordered" evidence="1">
    <location>
        <begin position="105"/>
        <end position="137"/>
    </location>
</feature>
<dbReference type="Proteomes" id="UP000293865">
    <property type="component" value="Unassembled WGS sequence"/>
</dbReference>
<keyword evidence="3" id="KW-1185">Reference proteome</keyword>
<name>A0A4Q2KZ38_9MICO</name>
<gene>
    <name evidence="2" type="ORF">ESP51_10460</name>
</gene>
<sequence length="137" mass="15445">MDEDDFEKARPEASDAAGTDDVTNTTAMHPVDDDRAPFAALRRRVRSDPSHTLGPLRDTADRPGIIWVRASDLLSTSTGRLAGRGLDFETELARRLRRSHATARHVIRERADRLPPLSEFGRSREHPQVRREGLGRR</sequence>
<organism evidence="2 3">
    <name type="scientific">Agromyces albus</name>
    <dbReference type="NCBI Taxonomy" id="205332"/>
    <lineage>
        <taxon>Bacteria</taxon>
        <taxon>Bacillati</taxon>
        <taxon>Actinomycetota</taxon>
        <taxon>Actinomycetes</taxon>
        <taxon>Micrococcales</taxon>
        <taxon>Microbacteriaceae</taxon>
        <taxon>Agromyces</taxon>
    </lineage>
</organism>
<reference evidence="2 3" key="1">
    <citation type="submission" date="2019-01" db="EMBL/GenBank/DDBJ databases">
        <title>Agromyces.</title>
        <authorList>
            <person name="Li J."/>
        </authorList>
    </citation>
    <scope>NUCLEOTIDE SEQUENCE [LARGE SCALE GENOMIC DNA]</scope>
    <source>
        <strain evidence="2 3">DSM 15934</strain>
    </source>
</reference>
<protein>
    <submittedName>
        <fullName evidence="2">Uncharacterized protein</fullName>
    </submittedName>
</protein>